<accession>A0ABT5BQH9</accession>
<dbReference type="RefSeq" id="WP_272011406.1">
    <property type="nucleotide sequence ID" value="NZ_JAQNDN010000028.1"/>
</dbReference>
<gene>
    <name evidence="3" type="ORF">POL58_49280</name>
</gene>
<dbReference type="Pfam" id="PF13649">
    <property type="entry name" value="Methyltransf_25"/>
    <property type="match status" value="1"/>
</dbReference>
<dbReference type="PANTHER" id="PTHR43861">
    <property type="entry name" value="TRANS-ACONITATE 2-METHYLTRANSFERASE-RELATED"/>
    <property type="match status" value="1"/>
</dbReference>
<dbReference type="PANTHER" id="PTHR43861:SF3">
    <property type="entry name" value="PUTATIVE (AFU_ORTHOLOGUE AFUA_2G14390)-RELATED"/>
    <property type="match status" value="1"/>
</dbReference>
<dbReference type="InterPro" id="IPR029063">
    <property type="entry name" value="SAM-dependent_MTases_sf"/>
</dbReference>
<dbReference type="Gene3D" id="3.40.50.150">
    <property type="entry name" value="Vaccinia Virus protein VP39"/>
    <property type="match status" value="1"/>
</dbReference>
<dbReference type="GO" id="GO:0008168">
    <property type="term" value="F:methyltransferase activity"/>
    <property type="evidence" value="ECO:0007669"/>
    <property type="project" value="UniProtKB-KW"/>
</dbReference>
<evidence type="ECO:0000259" key="2">
    <source>
        <dbReference type="Pfam" id="PF13649"/>
    </source>
</evidence>
<protein>
    <submittedName>
        <fullName evidence="3">Class I SAM-dependent methyltransferase</fullName>
    </submittedName>
</protein>
<sequence length="204" mass="22705">MSGGYDDGYKACNCFWGTEPGSLVRRLEVHTGSLRDKIVLDVGCGEGKNAAFLAQKGAYVRALDISAHAVSNAQSAWPTVQGVTWEVTDIRAQTWEIESQDVVVAYGLFHCFSSEAEVNGLVRRLQSATKRAGVHVICAFNDRFQELEEAHPGFSPLLLPHVSYLRLYGDWEILESSDENLTEVHPHNGIRHTHSLTRLIARRK</sequence>
<keyword evidence="1" id="KW-0808">Transferase</keyword>
<dbReference type="InterPro" id="IPR041698">
    <property type="entry name" value="Methyltransf_25"/>
</dbReference>
<name>A0ABT5BQH9_9BACT</name>
<evidence type="ECO:0000313" key="3">
    <source>
        <dbReference type="EMBL" id="MDC0675820.1"/>
    </source>
</evidence>
<keyword evidence="3" id="KW-0489">Methyltransferase</keyword>
<proteinExistence type="predicted"/>
<comment type="caution">
    <text evidence="3">The sequence shown here is derived from an EMBL/GenBank/DDBJ whole genome shotgun (WGS) entry which is preliminary data.</text>
</comment>
<dbReference type="CDD" id="cd02440">
    <property type="entry name" value="AdoMet_MTases"/>
    <property type="match status" value="1"/>
</dbReference>
<organism evidence="3 4">
    <name type="scientific">Nannocystis radixulma</name>
    <dbReference type="NCBI Taxonomy" id="2995305"/>
    <lineage>
        <taxon>Bacteria</taxon>
        <taxon>Pseudomonadati</taxon>
        <taxon>Myxococcota</taxon>
        <taxon>Polyangia</taxon>
        <taxon>Nannocystales</taxon>
        <taxon>Nannocystaceae</taxon>
        <taxon>Nannocystis</taxon>
    </lineage>
</organism>
<dbReference type="Proteomes" id="UP001217838">
    <property type="component" value="Unassembled WGS sequence"/>
</dbReference>
<keyword evidence="4" id="KW-1185">Reference proteome</keyword>
<evidence type="ECO:0000313" key="4">
    <source>
        <dbReference type="Proteomes" id="UP001217838"/>
    </source>
</evidence>
<dbReference type="SUPFAM" id="SSF53335">
    <property type="entry name" value="S-adenosyl-L-methionine-dependent methyltransferases"/>
    <property type="match status" value="1"/>
</dbReference>
<feature type="domain" description="Methyltransferase" evidence="2">
    <location>
        <begin position="39"/>
        <end position="133"/>
    </location>
</feature>
<dbReference type="EMBL" id="JAQNDN010000028">
    <property type="protein sequence ID" value="MDC0675820.1"/>
    <property type="molecule type" value="Genomic_DNA"/>
</dbReference>
<reference evidence="3 4" key="1">
    <citation type="submission" date="2022-11" db="EMBL/GenBank/DDBJ databases">
        <title>Minimal conservation of predation-associated metabolite biosynthetic gene clusters underscores biosynthetic potential of Myxococcota including descriptions for ten novel species: Archangium lansinium sp. nov., Myxococcus landrumus sp. nov., Nannocystis bai.</title>
        <authorList>
            <person name="Ahearne A."/>
            <person name="Stevens C."/>
            <person name="Dowd S."/>
        </authorList>
    </citation>
    <scope>NUCLEOTIDE SEQUENCE [LARGE SCALE GENOMIC DNA]</scope>
    <source>
        <strain evidence="3 4">NCELM</strain>
    </source>
</reference>
<evidence type="ECO:0000256" key="1">
    <source>
        <dbReference type="ARBA" id="ARBA00022679"/>
    </source>
</evidence>
<dbReference type="GO" id="GO:0032259">
    <property type="term" value="P:methylation"/>
    <property type="evidence" value="ECO:0007669"/>
    <property type="project" value="UniProtKB-KW"/>
</dbReference>